<evidence type="ECO:0000256" key="4">
    <source>
        <dbReference type="ARBA" id="ARBA00022989"/>
    </source>
</evidence>
<dbReference type="CDD" id="cd17324">
    <property type="entry name" value="MFS_NepI_like"/>
    <property type="match status" value="1"/>
</dbReference>
<feature type="domain" description="Major facilitator superfamily (MFS) profile" evidence="7">
    <location>
        <begin position="9"/>
        <end position="385"/>
    </location>
</feature>
<dbReference type="Proteomes" id="UP001501470">
    <property type="component" value="Unassembled WGS sequence"/>
</dbReference>
<evidence type="ECO:0000256" key="5">
    <source>
        <dbReference type="ARBA" id="ARBA00023136"/>
    </source>
</evidence>
<keyword evidence="3 6" id="KW-0812">Transmembrane</keyword>
<dbReference type="PANTHER" id="PTHR43124:SF5">
    <property type="entry name" value="PURINE RIBONUCLEOSIDE EFFLUX PUMP NEPI"/>
    <property type="match status" value="1"/>
</dbReference>
<feature type="transmembrane region" description="Helical" evidence="6">
    <location>
        <begin position="74"/>
        <end position="94"/>
    </location>
</feature>
<dbReference type="PANTHER" id="PTHR43124">
    <property type="entry name" value="PURINE EFFLUX PUMP PBUE"/>
    <property type="match status" value="1"/>
</dbReference>
<comment type="subcellular location">
    <subcellularLocation>
        <location evidence="1">Cell membrane</location>
        <topology evidence="1">Multi-pass membrane protein</topology>
    </subcellularLocation>
</comment>
<feature type="transmembrane region" description="Helical" evidence="6">
    <location>
        <begin position="133"/>
        <end position="152"/>
    </location>
</feature>
<feature type="transmembrane region" description="Helical" evidence="6">
    <location>
        <begin position="237"/>
        <end position="258"/>
    </location>
</feature>
<evidence type="ECO:0000313" key="9">
    <source>
        <dbReference type="Proteomes" id="UP001501470"/>
    </source>
</evidence>
<feature type="transmembrane region" description="Helical" evidence="6">
    <location>
        <begin position="335"/>
        <end position="355"/>
    </location>
</feature>
<feature type="transmembrane region" description="Helical" evidence="6">
    <location>
        <begin position="304"/>
        <end position="323"/>
    </location>
</feature>
<feature type="transmembrane region" description="Helical" evidence="6">
    <location>
        <begin position="164"/>
        <end position="187"/>
    </location>
</feature>
<organism evidence="8 9">
    <name type="scientific">Dactylosporangium maewongense</name>
    <dbReference type="NCBI Taxonomy" id="634393"/>
    <lineage>
        <taxon>Bacteria</taxon>
        <taxon>Bacillati</taxon>
        <taxon>Actinomycetota</taxon>
        <taxon>Actinomycetes</taxon>
        <taxon>Micromonosporales</taxon>
        <taxon>Micromonosporaceae</taxon>
        <taxon>Dactylosporangium</taxon>
    </lineage>
</organism>
<evidence type="ECO:0000313" key="8">
    <source>
        <dbReference type="EMBL" id="GAA1558250.1"/>
    </source>
</evidence>
<reference evidence="9" key="1">
    <citation type="journal article" date="2019" name="Int. J. Syst. Evol. Microbiol.">
        <title>The Global Catalogue of Microorganisms (GCM) 10K type strain sequencing project: providing services to taxonomists for standard genome sequencing and annotation.</title>
        <authorList>
            <consortium name="The Broad Institute Genomics Platform"/>
            <consortium name="The Broad Institute Genome Sequencing Center for Infectious Disease"/>
            <person name="Wu L."/>
            <person name="Ma J."/>
        </authorList>
    </citation>
    <scope>NUCLEOTIDE SEQUENCE [LARGE SCALE GENOMIC DNA]</scope>
    <source>
        <strain evidence="9">JCM 15933</strain>
    </source>
</reference>
<comment type="caution">
    <text evidence="8">The sequence shown here is derived from an EMBL/GenBank/DDBJ whole genome shotgun (WGS) entry which is preliminary data.</text>
</comment>
<evidence type="ECO:0000256" key="1">
    <source>
        <dbReference type="ARBA" id="ARBA00004651"/>
    </source>
</evidence>
<keyword evidence="5 6" id="KW-0472">Membrane</keyword>
<feature type="transmembrane region" description="Helical" evidence="6">
    <location>
        <begin position="361"/>
        <end position="381"/>
    </location>
</feature>
<protein>
    <submittedName>
        <fullName evidence="8">Rv0191 family MFS efflux transporter</fullName>
    </submittedName>
</protein>
<dbReference type="SUPFAM" id="SSF103473">
    <property type="entry name" value="MFS general substrate transporter"/>
    <property type="match status" value="1"/>
</dbReference>
<dbReference type="InterPro" id="IPR050189">
    <property type="entry name" value="MFS_Efflux_Transporters"/>
</dbReference>
<dbReference type="Pfam" id="PF07690">
    <property type="entry name" value="MFS_1"/>
    <property type="match status" value="1"/>
</dbReference>
<feature type="transmembrane region" description="Helical" evidence="6">
    <location>
        <begin position="208"/>
        <end position="231"/>
    </location>
</feature>
<keyword evidence="4 6" id="KW-1133">Transmembrane helix</keyword>
<feature type="transmembrane region" description="Helical" evidence="6">
    <location>
        <begin position="279"/>
        <end position="298"/>
    </location>
</feature>
<gene>
    <name evidence="8" type="ORF">GCM10009827_094010</name>
</gene>
<keyword evidence="9" id="KW-1185">Reference proteome</keyword>
<dbReference type="InterPro" id="IPR020846">
    <property type="entry name" value="MFS_dom"/>
</dbReference>
<dbReference type="RefSeq" id="WP_344511177.1">
    <property type="nucleotide sequence ID" value="NZ_BAAAQD010000027.1"/>
</dbReference>
<dbReference type="PROSITE" id="PS50850">
    <property type="entry name" value="MFS"/>
    <property type="match status" value="1"/>
</dbReference>
<evidence type="ECO:0000256" key="2">
    <source>
        <dbReference type="ARBA" id="ARBA00022475"/>
    </source>
</evidence>
<dbReference type="InterPro" id="IPR036259">
    <property type="entry name" value="MFS_trans_sf"/>
</dbReference>
<keyword evidence="2" id="KW-1003">Cell membrane</keyword>
<feature type="transmembrane region" description="Helical" evidence="6">
    <location>
        <begin position="100"/>
        <end position="121"/>
    </location>
</feature>
<sequence>MHPRTELVATFALAALAFIVVTGETTPIGLISDIASGVGSTESRVGLTVSWYALVAGGTAVPLTRWTARFDRRWVLAASTAAFSVGHVATAAAGNLTVLAAGRGLAAVGHGLFFALAAPTAQRLARPSTRGRAAGRVMVGGSAALVVGTPLATGLGQLAGWRAALLAIAAVSLLLAVAVLFLVPSVADEPGTPADHPRLPEVLRLPGLVPVLGVLLATVVGHFALFTYVAPFAAERFGLHGTTLTVLLLVYGVCAVIGSNLGGRLSDTRPITGTRAASVVFVVALAGVWSAGLAAAPYAGVPMLLVWGGTFSVLVVATSLAVLRRAPGRAAEPANAVYGIVFQIGIVSGSAVGSWCYAAGSVTAIPLVAMAAGAVAVGLVATSGQAFRAADPG</sequence>
<dbReference type="Gene3D" id="1.20.1250.20">
    <property type="entry name" value="MFS general substrate transporter like domains"/>
    <property type="match status" value="1"/>
</dbReference>
<dbReference type="InterPro" id="IPR011701">
    <property type="entry name" value="MFS"/>
</dbReference>
<proteinExistence type="predicted"/>
<evidence type="ECO:0000259" key="7">
    <source>
        <dbReference type="PROSITE" id="PS50850"/>
    </source>
</evidence>
<name>A0ABP4NCY4_9ACTN</name>
<evidence type="ECO:0000256" key="6">
    <source>
        <dbReference type="SAM" id="Phobius"/>
    </source>
</evidence>
<accession>A0ABP4NCY4</accession>
<feature type="transmembrane region" description="Helical" evidence="6">
    <location>
        <begin position="47"/>
        <end position="67"/>
    </location>
</feature>
<dbReference type="EMBL" id="BAAAQD010000027">
    <property type="protein sequence ID" value="GAA1558250.1"/>
    <property type="molecule type" value="Genomic_DNA"/>
</dbReference>
<evidence type="ECO:0000256" key="3">
    <source>
        <dbReference type="ARBA" id="ARBA00022692"/>
    </source>
</evidence>